<feature type="compositionally biased region" description="Polar residues" evidence="3">
    <location>
        <begin position="494"/>
        <end position="509"/>
    </location>
</feature>
<feature type="region of interest" description="Disordered" evidence="3">
    <location>
        <begin position="105"/>
        <end position="138"/>
    </location>
</feature>
<dbReference type="Gene3D" id="2.20.200.10">
    <property type="entry name" value="Outer membrane efflux proteins (OEP)"/>
    <property type="match status" value="1"/>
</dbReference>
<dbReference type="AlphaFoldDB" id="A0A2U8FX30"/>
<feature type="chain" id="PRO_5015798202" evidence="2">
    <location>
        <begin position="39"/>
        <end position="509"/>
    </location>
</feature>
<proteinExistence type="inferred from homology"/>
<feature type="signal peptide" evidence="2">
    <location>
        <begin position="1"/>
        <end position="38"/>
    </location>
</feature>
<dbReference type="Proteomes" id="UP000244892">
    <property type="component" value="Plasmid pTB101"/>
</dbReference>
<comment type="similarity">
    <text evidence="1 2">Belongs to the outer membrane factor (OMF) (TC 1.B.17) family.</text>
</comment>
<gene>
    <name evidence="4" type="ORF">DEH84_18755</name>
</gene>
<evidence type="ECO:0000313" key="4">
    <source>
        <dbReference type="EMBL" id="AWI55619.1"/>
    </source>
</evidence>
<dbReference type="NCBIfam" id="TIGR01845">
    <property type="entry name" value="outer_NodT"/>
    <property type="match status" value="1"/>
</dbReference>
<dbReference type="KEGG" id="aon:DEH84_18755"/>
<dbReference type="SUPFAM" id="SSF56954">
    <property type="entry name" value="Outer membrane efflux proteins (OEP)"/>
    <property type="match status" value="1"/>
</dbReference>
<accession>A0A2U8FX30</accession>
<reference evidence="4 5" key="1">
    <citation type="submission" date="2018-05" db="EMBL/GenBank/DDBJ databases">
        <title>complete genome sequence of Aquabacterium olei NBRC 110486.</title>
        <authorList>
            <person name="Tang B."/>
            <person name="Chang J."/>
            <person name="Zhang L."/>
            <person name="Yang H."/>
        </authorList>
    </citation>
    <scope>NUCLEOTIDE SEQUENCE [LARGE SCALE GENOMIC DNA]</scope>
    <source>
        <strain evidence="4 5">NBRC 110486</strain>
        <plasmid evidence="5">Plasmid ptb101</plasmid>
    </source>
</reference>
<dbReference type="GO" id="GO:0005886">
    <property type="term" value="C:plasma membrane"/>
    <property type="evidence" value="ECO:0007669"/>
    <property type="project" value="UniProtKB-SubCell"/>
</dbReference>
<dbReference type="PANTHER" id="PTHR30203">
    <property type="entry name" value="OUTER MEMBRANE CATION EFFLUX PROTEIN"/>
    <property type="match status" value="1"/>
</dbReference>
<geneLocation type="plasmid" evidence="5">
    <name>ptb101</name>
</geneLocation>
<feature type="compositionally biased region" description="Basic and acidic residues" evidence="3">
    <location>
        <begin position="124"/>
        <end position="138"/>
    </location>
</feature>
<evidence type="ECO:0000313" key="5">
    <source>
        <dbReference type="Proteomes" id="UP000244892"/>
    </source>
</evidence>
<evidence type="ECO:0000256" key="1">
    <source>
        <dbReference type="ARBA" id="ARBA00007613"/>
    </source>
</evidence>
<dbReference type="Pfam" id="PF02321">
    <property type="entry name" value="OEP"/>
    <property type="match status" value="2"/>
</dbReference>
<keyword evidence="2" id="KW-0564">Palmitate</keyword>
<keyword evidence="2" id="KW-0732">Signal</keyword>
<sequence length="509" mass="54457">MVDTVNHGPTHMSTSTLRYRRWPPAFALCLAALLSACAAPAPEPPDVSATVDAGFRHAPDLVASVDTTWWRGFGDEALIALVERAQAVNHDVRIAQQRVRQARAGQTAAASRLGPTVSLTGSASDERSGLPDRVKQGKPDTRAYRGALELGWELDLFGAVRAGADAAELDALSADDAVDVARWMVSSEVARQYIVWQGARLRLAKLEALLKAQVDTERLTRSREAAGLASRFDVARAAGEVQSLAAQLPPLRTFAAVTETHLAVLVGANPNQPLRELEESAPPALPKPPSLSAGQPVDLLMRRPDLRVAQQQLLAEAARLRVAHADRWPKFFLAAVLGRQDLRLNALDLTPVGYSSAALAFTMPLFDAGRLRAAVERQSAQERMATLQFEKAVLGAIKDVDDSLVALSQDRDRLTALAASVEQRRTGLRHAESLHREGQIDLLQLLDAQRAVLASELSALDGQTQLALSTVQLATAVGGGWPSTQGAGPASPVASRTTPLPSPESESQP</sequence>
<keyword evidence="2" id="KW-1134">Transmembrane beta strand</keyword>
<keyword evidence="2" id="KW-0812">Transmembrane</keyword>
<keyword evidence="2" id="KW-0472">Membrane</keyword>
<evidence type="ECO:0000256" key="2">
    <source>
        <dbReference type="RuleBase" id="RU362097"/>
    </source>
</evidence>
<dbReference type="EMBL" id="CP029211">
    <property type="protein sequence ID" value="AWI55619.1"/>
    <property type="molecule type" value="Genomic_DNA"/>
</dbReference>
<name>A0A2U8FX30_9BURK</name>
<dbReference type="GO" id="GO:0015562">
    <property type="term" value="F:efflux transmembrane transporter activity"/>
    <property type="evidence" value="ECO:0007669"/>
    <property type="project" value="InterPro"/>
</dbReference>
<keyword evidence="4" id="KW-0614">Plasmid</keyword>
<protein>
    <submittedName>
        <fullName evidence="4">TolC family protein</fullName>
    </submittedName>
</protein>
<dbReference type="PANTHER" id="PTHR30203:SF32">
    <property type="entry name" value="CATION EFFLUX SYSTEM PROTEIN CUSC"/>
    <property type="match status" value="1"/>
</dbReference>
<dbReference type="InterPro" id="IPR010131">
    <property type="entry name" value="MdtP/NodT-like"/>
</dbReference>
<dbReference type="Gene3D" id="1.20.1600.10">
    <property type="entry name" value="Outer membrane efflux proteins (OEP)"/>
    <property type="match status" value="1"/>
</dbReference>
<comment type="subcellular location">
    <subcellularLocation>
        <location evidence="2">Cell membrane</location>
        <topology evidence="2">Lipid-anchor</topology>
    </subcellularLocation>
</comment>
<dbReference type="InterPro" id="IPR003423">
    <property type="entry name" value="OMP_efflux"/>
</dbReference>
<evidence type="ECO:0000256" key="3">
    <source>
        <dbReference type="SAM" id="MobiDB-lite"/>
    </source>
</evidence>
<keyword evidence="2" id="KW-0449">Lipoprotein</keyword>
<feature type="region of interest" description="Disordered" evidence="3">
    <location>
        <begin position="480"/>
        <end position="509"/>
    </location>
</feature>
<organism evidence="4 5">
    <name type="scientific">Aquabacterium olei</name>
    <dbReference type="NCBI Taxonomy" id="1296669"/>
    <lineage>
        <taxon>Bacteria</taxon>
        <taxon>Pseudomonadati</taxon>
        <taxon>Pseudomonadota</taxon>
        <taxon>Betaproteobacteria</taxon>
        <taxon>Burkholderiales</taxon>
        <taxon>Aquabacterium</taxon>
    </lineage>
</organism>
<keyword evidence="5" id="KW-1185">Reference proteome</keyword>